<name>A0ABQ9CS25_9PASS</name>
<evidence type="ECO:0000313" key="1">
    <source>
        <dbReference type="EMBL" id="KAJ7408097.1"/>
    </source>
</evidence>
<evidence type="ECO:0000313" key="2">
    <source>
        <dbReference type="Proteomes" id="UP001145742"/>
    </source>
</evidence>
<comment type="caution">
    <text evidence="1">The sequence shown here is derived from an EMBL/GenBank/DDBJ whole genome shotgun (WGS) entry which is preliminary data.</text>
</comment>
<protein>
    <submittedName>
        <fullName evidence="1">Uncharacterized protein</fullName>
    </submittedName>
</protein>
<keyword evidence="2" id="KW-1185">Reference proteome</keyword>
<reference evidence="1" key="1">
    <citation type="submission" date="2019-10" db="EMBL/GenBank/DDBJ databases">
        <authorList>
            <person name="Soares A.E.R."/>
            <person name="Aleixo A."/>
            <person name="Schneider P."/>
            <person name="Miyaki C.Y."/>
            <person name="Schneider M.P."/>
            <person name="Mello C."/>
            <person name="Vasconcelos A.T.R."/>
        </authorList>
    </citation>
    <scope>NUCLEOTIDE SEQUENCE</scope>
    <source>
        <tissue evidence="1">Muscle</tissue>
    </source>
</reference>
<organism evidence="1 2">
    <name type="scientific">Willisornis vidua</name>
    <name type="common">Xingu scale-backed antbird</name>
    <dbReference type="NCBI Taxonomy" id="1566151"/>
    <lineage>
        <taxon>Eukaryota</taxon>
        <taxon>Metazoa</taxon>
        <taxon>Chordata</taxon>
        <taxon>Craniata</taxon>
        <taxon>Vertebrata</taxon>
        <taxon>Euteleostomi</taxon>
        <taxon>Archelosauria</taxon>
        <taxon>Archosauria</taxon>
        <taxon>Dinosauria</taxon>
        <taxon>Saurischia</taxon>
        <taxon>Theropoda</taxon>
        <taxon>Coelurosauria</taxon>
        <taxon>Aves</taxon>
        <taxon>Neognathae</taxon>
        <taxon>Neoaves</taxon>
        <taxon>Telluraves</taxon>
        <taxon>Australaves</taxon>
        <taxon>Passeriformes</taxon>
        <taxon>Thamnophilidae</taxon>
        <taxon>Willisornis</taxon>
    </lineage>
</organism>
<sequence>MQWRGYRGAFCEKLPEASPMSDRVNACGFKTDPPLAKADPVPVSNHGSASGIRQGLYAGVWKNVMNPSPEEEGAAEITCDGLTMTFIPHPRAPLQGGVTELGSKDLAAFAGQMNHLVLPGFHYVCTQPNLVMVEEETLKDFKENAEIYLQPELYEFCLGVLEMILKFRRMVDYIHKTRVPLTFQHKRIDVNHGPETHLKEHSGNT</sequence>
<proteinExistence type="predicted"/>
<gene>
    <name evidence="1" type="ORF">WISP_123467</name>
</gene>
<dbReference type="EMBL" id="WHWB01034567">
    <property type="protein sequence ID" value="KAJ7408097.1"/>
    <property type="molecule type" value="Genomic_DNA"/>
</dbReference>
<accession>A0ABQ9CS25</accession>
<dbReference type="Proteomes" id="UP001145742">
    <property type="component" value="Unassembled WGS sequence"/>
</dbReference>